<dbReference type="InterPro" id="IPR004365">
    <property type="entry name" value="NA-bd_OB_tRNA"/>
</dbReference>
<feature type="region of interest" description="Aspartate" evidence="9">
    <location>
        <begin position="187"/>
        <end position="190"/>
    </location>
</feature>
<dbReference type="InterPro" id="IPR045864">
    <property type="entry name" value="aa-tRNA-synth_II/BPL/LPL"/>
</dbReference>
<feature type="binding site" evidence="9">
    <location>
        <begin position="216"/>
        <end position="218"/>
    </location>
    <ligand>
        <name>ATP</name>
        <dbReference type="ChEBI" id="CHEBI:30616"/>
    </ligand>
</feature>
<keyword evidence="4 9" id="KW-0436">Ligase</keyword>
<keyword evidence="8 9" id="KW-0030">Aminoacyl-tRNA synthetase</keyword>
<comment type="similarity">
    <text evidence="2 9">Belongs to the class-II aminoacyl-tRNA synthetase family. Type 2 subfamily.</text>
</comment>
<keyword evidence="12" id="KW-1185">Reference proteome</keyword>
<dbReference type="GO" id="GO:0005524">
    <property type="term" value="F:ATP binding"/>
    <property type="evidence" value="ECO:0007669"/>
    <property type="project" value="UniProtKB-UniRule"/>
</dbReference>
<keyword evidence="6 9" id="KW-0067">ATP-binding</keyword>
<dbReference type="SUPFAM" id="SSF55681">
    <property type="entry name" value="Class II aaRS and biotin synthetases"/>
    <property type="match status" value="1"/>
</dbReference>
<feature type="binding site" evidence="9">
    <location>
        <position position="359"/>
    </location>
    <ligand>
        <name>L-aspartate</name>
        <dbReference type="ChEBI" id="CHEBI:29991"/>
    </ligand>
</feature>
<comment type="catalytic activity">
    <reaction evidence="9">
        <text>tRNA(Asx) + L-aspartate + ATP = L-aspartyl-tRNA(Asx) + AMP + diphosphate</text>
        <dbReference type="Rhea" id="RHEA:18349"/>
        <dbReference type="Rhea" id="RHEA-COMP:9710"/>
        <dbReference type="Rhea" id="RHEA-COMP:9711"/>
        <dbReference type="ChEBI" id="CHEBI:29991"/>
        <dbReference type="ChEBI" id="CHEBI:30616"/>
        <dbReference type="ChEBI" id="CHEBI:33019"/>
        <dbReference type="ChEBI" id="CHEBI:78442"/>
        <dbReference type="ChEBI" id="CHEBI:78516"/>
        <dbReference type="ChEBI" id="CHEBI:456215"/>
        <dbReference type="EC" id="6.1.1.23"/>
    </reaction>
</comment>
<evidence type="ECO:0000256" key="3">
    <source>
        <dbReference type="ARBA" id="ARBA00022490"/>
    </source>
</evidence>
<gene>
    <name evidence="9" type="primary">aspS</name>
    <name evidence="11" type="ORF">SAMN05216275_12851</name>
</gene>
<keyword evidence="7 9" id="KW-0648">Protein biosynthesis</keyword>
<dbReference type="GO" id="GO:0006422">
    <property type="term" value="P:aspartyl-tRNA aminoacylation"/>
    <property type="evidence" value="ECO:0007669"/>
    <property type="project" value="UniProtKB-UniRule"/>
</dbReference>
<evidence type="ECO:0000256" key="1">
    <source>
        <dbReference type="ARBA" id="ARBA00004496"/>
    </source>
</evidence>
<dbReference type="GO" id="GO:0003723">
    <property type="term" value="F:RNA binding"/>
    <property type="evidence" value="ECO:0007669"/>
    <property type="project" value="TreeGrafter"/>
</dbReference>
<dbReference type="EC" id="6.1.1.23" evidence="9"/>
<dbReference type="GeneID" id="96301844"/>
<dbReference type="AlphaFoldDB" id="A0A1I4AG39"/>
<sequence>MQRILSTQLSAHVGETVRIAGWIHRRRLLKSVAFLILRDAAGLTQIVVSEKAARAQLETLPEETTVVVVGTVTVEPSAPGGVEITSPVIEALTDPAEPAPFDLYRPDLRASLPAMLDHAPVALRHPKLAATHRISAAAVGGFRTALEAMSFVEIHTPKIVGAATESGANVFKLDYFGRPAYLAQSPQLYKQMMVGVFERVYEVGPVFRAEPSDTARHLASYTSLDAEMGFIEDHRDVIATCHATVGGMLANIHASAGPSLELLDVTMPELTEKPVVVHFADVLEMISMATGQDVTAEPDLAPAHERWIGEWALREHGSDFVFVEGYPTAHRAFYTHPDPARPGYSRAIDLIFRGLELVSGGQRMHRHADYVRTLTARGETDLSAYSGYLDAMRYGMPPHGGFAFGLERFMARLLDVPNVRQVTLFPRDLHRLAP</sequence>
<dbReference type="InterPro" id="IPR002312">
    <property type="entry name" value="Asp/Asn-tRNA-synth_IIb"/>
</dbReference>
<dbReference type="Pfam" id="PF01336">
    <property type="entry name" value="tRNA_anti-codon"/>
    <property type="match status" value="1"/>
</dbReference>
<evidence type="ECO:0000313" key="11">
    <source>
        <dbReference type="EMBL" id="SFK55445.1"/>
    </source>
</evidence>
<dbReference type="PANTHER" id="PTHR43450:SF1">
    <property type="entry name" value="ASPARTATE--TRNA LIGASE, CYTOPLASMIC"/>
    <property type="match status" value="1"/>
</dbReference>
<organism evidence="11 12">
    <name type="scientific">Streptosporangium canum</name>
    <dbReference type="NCBI Taxonomy" id="324952"/>
    <lineage>
        <taxon>Bacteria</taxon>
        <taxon>Bacillati</taxon>
        <taxon>Actinomycetota</taxon>
        <taxon>Actinomycetes</taxon>
        <taxon>Streptosporangiales</taxon>
        <taxon>Streptosporangiaceae</taxon>
        <taxon>Streptosporangium</taxon>
    </lineage>
</organism>
<evidence type="ECO:0000256" key="7">
    <source>
        <dbReference type="ARBA" id="ARBA00022917"/>
    </source>
</evidence>
<reference evidence="12" key="1">
    <citation type="submission" date="2016-10" db="EMBL/GenBank/DDBJ databases">
        <authorList>
            <person name="Varghese N."/>
            <person name="Submissions S."/>
        </authorList>
    </citation>
    <scope>NUCLEOTIDE SEQUENCE [LARGE SCALE GENOMIC DNA]</scope>
    <source>
        <strain evidence="12">CGMCC 4.2126</strain>
    </source>
</reference>
<feature type="site" description="Important for tRNA non-discrimination" evidence="9">
    <location>
        <position position="79"/>
    </location>
</feature>
<dbReference type="EMBL" id="FOQY01000028">
    <property type="protein sequence ID" value="SFK55445.1"/>
    <property type="molecule type" value="Genomic_DNA"/>
</dbReference>
<evidence type="ECO:0000256" key="2">
    <source>
        <dbReference type="ARBA" id="ARBA00005312"/>
    </source>
</evidence>
<dbReference type="Gene3D" id="3.30.930.10">
    <property type="entry name" value="Bira Bifunctional Protein, Domain 2"/>
    <property type="match status" value="1"/>
</dbReference>
<dbReference type="HAMAP" id="MF_02075">
    <property type="entry name" value="Asp_tRNA_synth_type2"/>
    <property type="match status" value="1"/>
</dbReference>
<dbReference type="Gene3D" id="2.40.50.140">
    <property type="entry name" value="Nucleic acid-binding proteins"/>
    <property type="match status" value="1"/>
</dbReference>
<dbReference type="PANTHER" id="PTHR43450">
    <property type="entry name" value="ASPARTYL-TRNA SYNTHETASE"/>
    <property type="match status" value="1"/>
</dbReference>
<feature type="binding site" evidence="9">
    <location>
        <position position="356"/>
    </location>
    <ligand>
        <name>ATP</name>
        <dbReference type="ChEBI" id="CHEBI:30616"/>
    </ligand>
</feature>
<dbReference type="InterPro" id="IPR004523">
    <property type="entry name" value="Asp-tRNA_synthase_2"/>
</dbReference>
<dbReference type="SUPFAM" id="SSF50249">
    <property type="entry name" value="Nucleic acid-binding proteins"/>
    <property type="match status" value="1"/>
</dbReference>
<evidence type="ECO:0000256" key="9">
    <source>
        <dbReference type="HAMAP-Rule" id="MF_02075"/>
    </source>
</evidence>
<dbReference type="GO" id="GO:0005829">
    <property type="term" value="C:cytosol"/>
    <property type="evidence" value="ECO:0007669"/>
    <property type="project" value="TreeGrafter"/>
</dbReference>
<dbReference type="RefSeq" id="WP_093890445.1">
    <property type="nucleotide sequence ID" value="NZ_FOQY01000028.1"/>
</dbReference>
<keyword evidence="3 9" id="KW-0963">Cytoplasm</keyword>
<evidence type="ECO:0000259" key="10">
    <source>
        <dbReference type="PROSITE" id="PS50862"/>
    </source>
</evidence>
<feature type="binding site" evidence="9">
    <location>
        <begin position="208"/>
        <end position="210"/>
    </location>
    <ligand>
        <name>ATP</name>
        <dbReference type="ChEBI" id="CHEBI:30616"/>
    </ligand>
</feature>
<dbReference type="PROSITE" id="PS50862">
    <property type="entry name" value="AA_TRNA_LIGASE_II"/>
    <property type="match status" value="1"/>
</dbReference>
<proteinExistence type="inferred from homology"/>
<feature type="binding site" evidence="9">
    <location>
        <begin position="405"/>
        <end position="408"/>
    </location>
    <ligand>
        <name>ATP</name>
        <dbReference type="ChEBI" id="CHEBI:30616"/>
    </ligand>
</feature>
<feature type="domain" description="Aminoacyl-transfer RNA synthetases class-II family profile" evidence="10">
    <location>
        <begin position="142"/>
        <end position="434"/>
    </location>
</feature>
<keyword evidence="5 9" id="KW-0547">Nucleotide-binding</keyword>
<evidence type="ECO:0000256" key="8">
    <source>
        <dbReference type="ARBA" id="ARBA00023146"/>
    </source>
</evidence>
<comment type="subunit">
    <text evidence="9">Homodimer.</text>
</comment>
<feature type="binding site" evidence="9">
    <location>
        <position position="165"/>
    </location>
    <ligand>
        <name>L-aspartate</name>
        <dbReference type="ChEBI" id="CHEBI:29991"/>
    </ligand>
</feature>
<evidence type="ECO:0000256" key="5">
    <source>
        <dbReference type="ARBA" id="ARBA00022741"/>
    </source>
</evidence>
<dbReference type="NCBIfam" id="NF003483">
    <property type="entry name" value="PRK05159.1"/>
    <property type="match status" value="1"/>
</dbReference>
<accession>A0A1I4AG39</accession>
<dbReference type="PRINTS" id="PR01042">
    <property type="entry name" value="TRNASYNTHASP"/>
</dbReference>
<evidence type="ECO:0000313" key="12">
    <source>
        <dbReference type="Proteomes" id="UP000199111"/>
    </source>
</evidence>
<dbReference type="GO" id="GO:0017101">
    <property type="term" value="C:aminoacyl-tRNA synthetase multienzyme complex"/>
    <property type="evidence" value="ECO:0007669"/>
    <property type="project" value="TreeGrafter"/>
</dbReference>
<dbReference type="InterPro" id="IPR006195">
    <property type="entry name" value="aa-tRNA-synth_II"/>
</dbReference>
<name>A0A1I4AG39_9ACTN</name>
<dbReference type="GO" id="GO:0050560">
    <property type="term" value="F:aspartate-tRNA(Asn) ligase activity"/>
    <property type="evidence" value="ECO:0007669"/>
    <property type="project" value="UniProtKB-EC"/>
</dbReference>
<dbReference type="InterPro" id="IPR012340">
    <property type="entry name" value="NA-bd_OB-fold"/>
</dbReference>
<feature type="binding site" evidence="9">
    <location>
        <position position="208"/>
    </location>
    <ligand>
        <name>L-aspartate</name>
        <dbReference type="ChEBI" id="CHEBI:29991"/>
    </ligand>
</feature>
<dbReference type="InterPro" id="IPR004364">
    <property type="entry name" value="Aa-tRNA-synt_II"/>
</dbReference>
<protein>
    <recommendedName>
        <fullName evidence="9">Aspartate--tRNA(Asp/Asn) ligase</fullName>
        <ecNumber evidence="9">6.1.1.23</ecNumber>
    </recommendedName>
    <alternativeName>
        <fullName evidence="9">Aspartyl-tRNA synthetase</fullName>
        <shortName evidence="9">AspRS</shortName>
    </alternativeName>
    <alternativeName>
        <fullName evidence="9">Non-discriminating aspartyl-tRNA synthetase</fullName>
        <shortName evidence="9">ND-AspRS</shortName>
    </alternativeName>
</protein>
<feature type="binding site" evidence="9">
    <location>
        <position position="363"/>
    </location>
    <ligand>
        <name>L-aspartate</name>
        <dbReference type="ChEBI" id="CHEBI:29991"/>
    </ligand>
</feature>
<evidence type="ECO:0000256" key="4">
    <source>
        <dbReference type="ARBA" id="ARBA00022598"/>
    </source>
</evidence>
<dbReference type="Pfam" id="PF00152">
    <property type="entry name" value="tRNA-synt_2"/>
    <property type="match status" value="1"/>
</dbReference>
<comment type="subcellular location">
    <subcellularLocation>
        <location evidence="1 9">Cytoplasm</location>
    </subcellularLocation>
</comment>
<dbReference type="Proteomes" id="UP000199111">
    <property type="component" value="Unassembled WGS sequence"/>
</dbReference>
<dbReference type="GO" id="GO:0004815">
    <property type="term" value="F:aspartate-tRNA ligase activity"/>
    <property type="evidence" value="ECO:0007669"/>
    <property type="project" value="UniProtKB-UniRule"/>
</dbReference>
<comment type="function">
    <text evidence="9">Aspartyl-tRNA synthetase with relaxed tRNA specificity since it is able to aspartylate not only its cognate tRNA(Asp) but also tRNA(Asn). Reaction proceeds in two steps: L-aspartate is first activated by ATP to form Asp-AMP and then transferred to the acceptor end of tRNA(Asp/Asn).</text>
</comment>
<evidence type="ECO:0000256" key="6">
    <source>
        <dbReference type="ARBA" id="ARBA00022840"/>
    </source>
</evidence>